<comment type="catalytic activity">
    <reaction evidence="3">
        <text>beta-D-fructose 1,6-bisphosphate = D-glyceraldehyde 3-phosphate + dihydroxyacetone phosphate</text>
        <dbReference type="Rhea" id="RHEA:14729"/>
        <dbReference type="ChEBI" id="CHEBI:32966"/>
        <dbReference type="ChEBI" id="CHEBI:57642"/>
        <dbReference type="ChEBI" id="CHEBI:59776"/>
        <dbReference type="EC" id="4.1.2.13"/>
    </reaction>
</comment>
<comment type="caution">
    <text evidence="4">The sequence shown here is derived from an EMBL/GenBank/DDBJ whole genome shotgun (WGS) entry which is preliminary data.</text>
</comment>
<accession>A0AAN7VMA6</accession>
<dbReference type="AlphaFoldDB" id="A0AAN7VMA6"/>
<keyword evidence="2 3" id="KW-0862">Zinc</keyword>
<sequence length="290" mass="31297">MPPAKMLSRNKTARILAAAEEGGYGVIAAIAYNVEQMLGLVKAAELARSPLIIQLFPWATSFSDGLLVRTAAYAAEAASVPIVIHLDHCQDEVMVRHAADNLPFDSIMVDMSHQEKAENFAKTKELVAYCHGRGISTEAEPGRIEGGEDGIADTADLSGMLTTPEEVEDFINTGVDFLAPAFGNVHGEYGARGPVLEYDRLDSIFATCKKLGVRVVLHGTNDFEEDVMRKCIAGGVSKINVNKLVLHTYNEHLKAAAPSTVLTKLMEEGVDKVASLTELWMHRCGSAGRA</sequence>
<protein>
    <recommendedName>
        <fullName evidence="3">Fructose-bisphosphate aldolase</fullName>
        <shortName evidence="3">FBP aldolase</shortName>
        <ecNumber evidence="3">4.1.2.13</ecNumber>
    </recommendedName>
</protein>
<proteinExistence type="inferred from homology"/>
<evidence type="ECO:0000313" key="5">
    <source>
        <dbReference type="Proteomes" id="UP001310594"/>
    </source>
</evidence>
<dbReference type="PIRSF" id="PIRSF001359">
    <property type="entry name" value="F_bP_aldolase_II"/>
    <property type="match status" value="1"/>
</dbReference>
<dbReference type="Pfam" id="PF01116">
    <property type="entry name" value="F_bP_aldolase"/>
    <property type="match status" value="1"/>
</dbReference>
<comment type="pathway">
    <text evidence="3">Carbohydrate degradation; glycolysis; D-glyceraldehyde 3-phosphate and glycerone phosphate from D-glucose: step 4/4.</text>
</comment>
<dbReference type="Proteomes" id="UP001310594">
    <property type="component" value="Unassembled WGS sequence"/>
</dbReference>
<keyword evidence="3" id="KW-0324">Glycolysis</keyword>
<feature type="binding site" evidence="2">
    <location>
        <position position="186"/>
    </location>
    <ligand>
        <name>Zn(2+)</name>
        <dbReference type="ChEBI" id="CHEBI:29105"/>
        <label>1</label>
        <note>catalytic</note>
    </ligand>
</feature>
<evidence type="ECO:0000256" key="3">
    <source>
        <dbReference type="RuleBase" id="RU366023"/>
    </source>
</evidence>
<dbReference type="GO" id="GO:0006096">
    <property type="term" value="P:glycolytic process"/>
    <property type="evidence" value="ECO:0007669"/>
    <property type="project" value="UniProtKB-KW"/>
</dbReference>
<dbReference type="InterPro" id="IPR000771">
    <property type="entry name" value="FBA_II"/>
</dbReference>
<name>A0AAN7VMA6_9PEZI</name>
<dbReference type="SUPFAM" id="SSF51569">
    <property type="entry name" value="Aldolase"/>
    <property type="match status" value="1"/>
</dbReference>
<evidence type="ECO:0000256" key="2">
    <source>
        <dbReference type="PIRSR" id="PIRSR001359-3"/>
    </source>
</evidence>
<feature type="active site" description="Proton donor" evidence="1">
    <location>
        <position position="87"/>
    </location>
</feature>
<feature type="binding site" evidence="2">
    <location>
        <position position="218"/>
    </location>
    <ligand>
        <name>Zn(2+)</name>
        <dbReference type="ChEBI" id="CHEBI:29105"/>
        <label>1</label>
        <note>catalytic</note>
    </ligand>
</feature>
<reference evidence="4" key="1">
    <citation type="submission" date="2023-08" db="EMBL/GenBank/DDBJ databases">
        <title>Black Yeasts Isolated from many extreme environments.</title>
        <authorList>
            <person name="Coleine C."/>
            <person name="Stajich J.E."/>
            <person name="Selbmann L."/>
        </authorList>
    </citation>
    <scope>NUCLEOTIDE SEQUENCE</scope>
    <source>
        <strain evidence="4">CCFEE 5810</strain>
    </source>
</reference>
<dbReference type="GO" id="GO:0008270">
    <property type="term" value="F:zinc ion binding"/>
    <property type="evidence" value="ECO:0007669"/>
    <property type="project" value="UniProtKB-UniRule"/>
</dbReference>
<comment type="function">
    <text evidence="3">Catalyzes the aldol condensation of dihydroxyacetone phosphate (DHAP or glycerone-phosphate) with glyceraldehyde 3-phosphate (G3P) to form fructose 1,6-bisphosphate (FBP) in gluconeogenesis and the reverse reaction in glycolysis.</text>
</comment>
<evidence type="ECO:0000313" key="4">
    <source>
        <dbReference type="EMBL" id="KAK5690827.1"/>
    </source>
</evidence>
<dbReference type="PANTHER" id="PTHR30304:SF0">
    <property type="entry name" value="D-TAGATOSE-1,6-BISPHOSPHATE ALDOLASE SUBUNIT GATY-RELATED"/>
    <property type="match status" value="1"/>
</dbReference>
<dbReference type="PANTHER" id="PTHR30304">
    <property type="entry name" value="D-TAGATOSE-1,6-BISPHOSPHATE ALDOLASE"/>
    <property type="match status" value="1"/>
</dbReference>
<comment type="similarity">
    <text evidence="3">Belongs to the class II fructose-bisphosphate aldolase family.</text>
</comment>
<evidence type="ECO:0000256" key="1">
    <source>
        <dbReference type="PIRSR" id="PIRSR001359-1"/>
    </source>
</evidence>
<gene>
    <name evidence="4" type="ORF">LTR97_011988</name>
</gene>
<dbReference type="EMBL" id="JAVRQU010000023">
    <property type="protein sequence ID" value="KAK5690827.1"/>
    <property type="molecule type" value="Genomic_DNA"/>
</dbReference>
<dbReference type="EC" id="4.1.2.13" evidence="3"/>
<keyword evidence="2 3" id="KW-0479">Metal-binding</keyword>
<dbReference type="GO" id="GO:0004332">
    <property type="term" value="F:fructose-bisphosphate aldolase activity"/>
    <property type="evidence" value="ECO:0007669"/>
    <property type="project" value="UniProtKB-EC"/>
</dbReference>
<feature type="binding site" evidence="2">
    <location>
        <position position="110"/>
    </location>
    <ligand>
        <name>Zn(2+)</name>
        <dbReference type="ChEBI" id="CHEBI:29105"/>
        <label>2</label>
    </ligand>
</feature>
<feature type="binding site" evidence="2">
    <location>
        <position position="88"/>
    </location>
    <ligand>
        <name>Zn(2+)</name>
        <dbReference type="ChEBI" id="CHEBI:29105"/>
        <label>1</label>
        <note>catalytic</note>
    </ligand>
</feature>
<dbReference type="CDD" id="cd00947">
    <property type="entry name" value="TBP_aldolase_IIB"/>
    <property type="match status" value="1"/>
</dbReference>
<organism evidence="4 5">
    <name type="scientific">Elasticomyces elasticus</name>
    <dbReference type="NCBI Taxonomy" id="574655"/>
    <lineage>
        <taxon>Eukaryota</taxon>
        <taxon>Fungi</taxon>
        <taxon>Dikarya</taxon>
        <taxon>Ascomycota</taxon>
        <taxon>Pezizomycotina</taxon>
        <taxon>Dothideomycetes</taxon>
        <taxon>Dothideomycetidae</taxon>
        <taxon>Mycosphaerellales</taxon>
        <taxon>Teratosphaeriaceae</taxon>
        <taxon>Elasticomyces</taxon>
    </lineage>
</organism>
<keyword evidence="3" id="KW-0456">Lyase</keyword>
<feature type="binding site" evidence="2">
    <location>
        <position position="140"/>
    </location>
    <ligand>
        <name>Zn(2+)</name>
        <dbReference type="ChEBI" id="CHEBI:29105"/>
        <label>2</label>
    </ligand>
</feature>
<dbReference type="InterPro" id="IPR013785">
    <property type="entry name" value="Aldolase_TIM"/>
</dbReference>
<comment type="cofactor">
    <cofactor evidence="2 3">
        <name>Zn(2+)</name>
        <dbReference type="ChEBI" id="CHEBI:29105"/>
    </cofactor>
    <text evidence="2 3">Binds 2 Zn(2+) ions per subunit. One is catalytic and the other provides a structural contribution.</text>
</comment>
<dbReference type="InterPro" id="IPR050246">
    <property type="entry name" value="Class_II_FBP_aldolase"/>
</dbReference>
<dbReference type="Gene3D" id="3.20.20.70">
    <property type="entry name" value="Aldolase class I"/>
    <property type="match status" value="1"/>
</dbReference>